<feature type="transmembrane region" description="Helical" evidence="11">
    <location>
        <begin position="290"/>
        <end position="309"/>
    </location>
</feature>
<keyword evidence="11" id="KW-0472">Membrane</keyword>
<evidence type="ECO:0000256" key="11">
    <source>
        <dbReference type="SAM" id="Phobius"/>
    </source>
</evidence>
<keyword evidence="9" id="KW-0732">Signal</keyword>
<evidence type="ECO:0000256" key="1">
    <source>
        <dbReference type="ARBA" id="ARBA00001947"/>
    </source>
</evidence>
<dbReference type="CDD" id="cd03124">
    <property type="entry name" value="alpha_CA_prokaryotic_like"/>
    <property type="match status" value="1"/>
</dbReference>
<dbReference type="PROSITE" id="PS00162">
    <property type="entry name" value="ALPHA_CA_1"/>
    <property type="match status" value="1"/>
</dbReference>
<keyword evidence="7 9" id="KW-0456">Lyase</keyword>
<dbReference type="Gene3D" id="3.10.200.10">
    <property type="entry name" value="Alpha carbonic anhydrase"/>
    <property type="match status" value="1"/>
</dbReference>
<sequence length="374" mass="39147">MKQMMKTFAALGMLLLLAGMGSAASCEYSYDAPEEWGTVCNAPLCNQTMGAQSPIDLMPTATVATAAAIHPIYGSASGLEVENKGHTIQVSYNASTMFRIESTALGATRKVLQLHFHTPSEHTVNGMHYPLEMHVVHADASNNLAVLGIFFETSSMTSPLLQSVVANADDLAAKGDKAMASLDLTEVSKAGLSYWSYPGSLTTPPCSEGVSWMVLQSPLKASQAQIDAIEAIIGKSNRPTQPLAGRSVSSYRAPAAAAMSSNSMAAAMAADSDDDDSSATAGAALSGVNLALLVIMMTGLTVAVVVFGIRLQYITRLLLSLGAEVETAKPAAAKKSKGKGKKKGTLFWSDSTDTDEATDARTGLSYDESDEESS</sequence>
<dbReference type="EMBL" id="GL349447">
    <property type="protein sequence ID" value="KNC47483.1"/>
    <property type="molecule type" value="Genomic_DNA"/>
</dbReference>
<evidence type="ECO:0000256" key="8">
    <source>
        <dbReference type="ARBA" id="ARBA00048348"/>
    </source>
</evidence>
<evidence type="ECO:0000256" key="9">
    <source>
        <dbReference type="RuleBase" id="RU367011"/>
    </source>
</evidence>
<feature type="region of interest" description="Disordered" evidence="10">
    <location>
        <begin position="330"/>
        <end position="374"/>
    </location>
</feature>
<evidence type="ECO:0000256" key="3">
    <source>
        <dbReference type="ARBA" id="ARBA00010718"/>
    </source>
</evidence>
<feature type="compositionally biased region" description="Basic residues" evidence="10">
    <location>
        <begin position="332"/>
        <end position="344"/>
    </location>
</feature>
<dbReference type="PANTHER" id="PTHR18952">
    <property type="entry name" value="CARBONIC ANHYDRASE"/>
    <property type="match status" value="1"/>
</dbReference>
<dbReference type="OMA" id="SAASCEY"/>
<evidence type="ECO:0000256" key="7">
    <source>
        <dbReference type="ARBA" id="ARBA00023239"/>
    </source>
</evidence>
<comment type="similarity">
    <text evidence="3 9">Belongs to the alpha-carbonic anhydrase family.</text>
</comment>
<keyword evidence="11" id="KW-1133">Transmembrane helix</keyword>
<dbReference type="PROSITE" id="PS51144">
    <property type="entry name" value="ALPHA_CA_2"/>
    <property type="match status" value="1"/>
</dbReference>
<dbReference type="InterPro" id="IPR023561">
    <property type="entry name" value="Carbonic_anhydrase_a-class"/>
</dbReference>
<keyword evidence="11" id="KW-0812">Transmembrane</keyword>
<comment type="catalytic activity">
    <reaction evidence="8 9">
        <text>hydrogencarbonate + H(+) = CO2 + H2O</text>
        <dbReference type="Rhea" id="RHEA:10748"/>
        <dbReference type="ChEBI" id="CHEBI:15377"/>
        <dbReference type="ChEBI" id="CHEBI:15378"/>
        <dbReference type="ChEBI" id="CHEBI:16526"/>
        <dbReference type="ChEBI" id="CHEBI:17544"/>
        <dbReference type="EC" id="4.2.1.1"/>
    </reaction>
</comment>
<comment type="cofactor">
    <cofactor evidence="1 9">
        <name>Zn(2+)</name>
        <dbReference type="ChEBI" id="CHEBI:29105"/>
    </cofactor>
</comment>
<organism evidence="13 14">
    <name type="scientific">Thecamonas trahens ATCC 50062</name>
    <dbReference type="NCBI Taxonomy" id="461836"/>
    <lineage>
        <taxon>Eukaryota</taxon>
        <taxon>Apusozoa</taxon>
        <taxon>Apusomonadida</taxon>
        <taxon>Apusomonadidae</taxon>
        <taxon>Thecamonas</taxon>
    </lineage>
</organism>
<accession>A0A0L0D855</accession>
<protein>
    <recommendedName>
        <fullName evidence="4 9">Carbonic anhydrase</fullName>
        <ecNumber evidence="4 9">4.2.1.1</ecNumber>
    </recommendedName>
</protein>
<dbReference type="STRING" id="461836.A0A0L0D855"/>
<dbReference type="InterPro" id="IPR036398">
    <property type="entry name" value="CA_dom_sf"/>
</dbReference>
<keyword evidence="14" id="KW-1185">Reference proteome</keyword>
<dbReference type="InterPro" id="IPR018338">
    <property type="entry name" value="Carbonic_anhydrase_a-class_CS"/>
</dbReference>
<comment type="function">
    <text evidence="2 9">Reversible hydration of carbon dioxide.</text>
</comment>
<evidence type="ECO:0000256" key="10">
    <source>
        <dbReference type="SAM" id="MobiDB-lite"/>
    </source>
</evidence>
<dbReference type="Proteomes" id="UP000054408">
    <property type="component" value="Unassembled WGS sequence"/>
</dbReference>
<dbReference type="PANTHER" id="PTHR18952:SF265">
    <property type="entry name" value="CARBONIC ANHYDRASE"/>
    <property type="match status" value="1"/>
</dbReference>
<keyword evidence="6 9" id="KW-0862">Zinc</keyword>
<dbReference type="GO" id="GO:0004089">
    <property type="term" value="F:carbonate dehydratase activity"/>
    <property type="evidence" value="ECO:0007669"/>
    <property type="project" value="UniProtKB-UniRule"/>
</dbReference>
<dbReference type="SUPFAM" id="SSF51069">
    <property type="entry name" value="Carbonic anhydrase"/>
    <property type="match status" value="1"/>
</dbReference>
<feature type="domain" description="Alpha-carbonic anhydrase" evidence="12">
    <location>
        <begin position="26"/>
        <end position="268"/>
    </location>
</feature>
<proteinExistence type="inferred from homology"/>
<dbReference type="SMART" id="SM01057">
    <property type="entry name" value="Carb_anhydrase"/>
    <property type="match status" value="1"/>
</dbReference>
<dbReference type="eggNOG" id="KOG0382">
    <property type="taxonomic scope" value="Eukaryota"/>
</dbReference>
<gene>
    <name evidence="13" type="ORF">AMSG_02500</name>
</gene>
<evidence type="ECO:0000313" key="13">
    <source>
        <dbReference type="EMBL" id="KNC47483.1"/>
    </source>
</evidence>
<keyword evidence="5 9" id="KW-0479">Metal-binding</keyword>
<evidence type="ECO:0000256" key="6">
    <source>
        <dbReference type="ARBA" id="ARBA00022833"/>
    </source>
</evidence>
<evidence type="ECO:0000256" key="5">
    <source>
        <dbReference type="ARBA" id="ARBA00022723"/>
    </source>
</evidence>
<feature type="chain" id="PRO_5025079676" description="Carbonic anhydrase" evidence="9">
    <location>
        <begin position="24"/>
        <end position="374"/>
    </location>
</feature>
<dbReference type="InterPro" id="IPR041891">
    <property type="entry name" value="Alpha_CA_prokaryot-like"/>
</dbReference>
<dbReference type="OrthoDB" id="429145at2759"/>
<evidence type="ECO:0000256" key="4">
    <source>
        <dbReference type="ARBA" id="ARBA00012925"/>
    </source>
</evidence>
<feature type="signal peptide" evidence="9">
    <location>
        <begin position="1"/>
        <end position="23"/>
    </location>
</feature>
<evidence type="ECO:0000313" key="14">
    <source>
        <dbReference type="Proteomes" id="UP000054408"/>
    </source>
</evidence>
<dbReference type="Pfam" id="PF00194">
    <property type="entry name" value="Carb_anhydrase"/>
    <property type="match status" value="1"/>
</dbReference>
<dbReference type="AlphaFoldDB" id="A0A0L0D855"/>
<reference evidence="13 14" key="1">
    <citation type="submission" date="2010-05" db="EMBL/GenBank/DDBJ databases">
        <title>The Genome Sequence of Thecamonas trahens ATCC 50062.</title>
        <authorList>
            <consortium name="The Broad Institute Genome Sequencing Platform"/>
            <person name="Russ C."/>
            <person name="Cuomo C."/>
            <person name="Shea T."/>
            <person name="Young S.K."/>
            <person name="Zeng Q."/>
            <person name="Koehrsen M."/>
            <person name="Haas B."/>
            <person name="Borodovsky M."/>
            <person name="Guigo R."/>
            <person name="Alvarado L."/>
            <person name="Berlin A."/>
            <person name="Bochicchio J."/>
            <person name="Borenstein D."/>
            <person name="Chapman S."/>
            <person name="Chen Z."/>
            <person name="Freedman E."/>
            <person name="Gellesch M."/>
            <person name="Goldberg J."/>
            <person name="Griggs A."/>
            <person name="Gujja S."/>
            <person name="Heilman E."/>
            <person name="Heiman D."/>
            <person name="Hepburn T."/>
            <person name="Howarth C."/>
            <person name="Jen D."/>
            <person name="Larson L."/>
            <person name="Mehta T."/>
            <person name="Park D."/>
            <person name="Pearson M."/>
            <person name="Roberts A."/>
            <person name="Saif S."/>
            <person name="Shenoy N."/>
            <person name="Sisk P."/>
            <person name="Stolte C."/>
            <person name="Sykes S."/>
            <person name="Thomson T."/>
            <person name="Walk T."/>
            <person name="White J."/>
            <person name="Yandava C."/>
            <person name="Burger G."/>
            <person name="Gray M.W."/>
            <person name="Holland P.W.H."/>
            <person name="King N."/>
            <person name="Lang F.B.F."/>
            <person name="Roger A.J."/>
            <person name="Ruiz-Trillo I."/>
            <person name="Lander E."/>
            <person name="Nusbaum C."/>
        </authorList>
    </citation>
    <scope>NUCLEOTIDE SEQUENCE [LARGE SCALE GENOMIC DNA]</scope>
    <source>
        <strain evidence="13 14">ATCC 50062</strain>
    </source>
</reference>
<name>A0A0L0D855_THETB</name>
<evidence type="ECO:0000256" key="2">
    <source>
        <dbReference type="ARBA" id="ARBA00002904"/>
    </source>
</evidence>
<evidence type="ECO:0000259" key="12">
    <source>
        <dbReference type="PROSITE" id="PS51144"/>
    </source>
</evidence>
<dbReference type="PROSITE" id="PS51257">
    <property type="entry name" value="PROKAR_LIPOPROTEIN"/>
    <property type="match status" value="1"/>
</dbReference>
<dbReference type="GO" id="GO:0008270">
    <property type="term" value="F:zinc ion binding"/>
    <property type="evidence" value="ECO:0007669"/>
    <property type="project" value="UniProtKB-UniRule"/>
</dbReference>
<dbReference type="RefSeq" id="XP_013759419.1">
    <property type="nucleotide sequence ID" value="XM_013903965.1"/>
</dbReference>
<dbReference type="InterPro" id="IPR001148">
    <property type="entry name" value="CA_dom"/>
</dbReference>
<dbReference type="GeneID" id="25562180"/>
<dbReference type="EC" id="4.2.1.1" evidence="4 9"/>